<dbReference type="SUPFAM" id="SSF55729">
    <property type="entry name" value="Acyl-CoA N-acyltransferases (Nat)"/>
    <property type="match status" value="1"/>
</dbReference>
<evidence type="ECO:0000256" key="11">
    <source>
        <dbReference type="ARBA" id="ARBA00023251"/>
    </source>
</evidence>
<dbReference type="PANTHER" id="PTHR34697:SF2">
    <property type="entry name" value="PHOSPHATIDYLGLYCEROL LYSYLTRANSFERASE"/>
    <property type="match status" value="1"/>
</dbReference>
<feature type="transmembrane region" description="Helical" evidence="14">
    <location>
        <begin position="502"/>
        <end position="522"/>
    </location>
</feature>
<sequence>MISSTLTFLRRSFPILLGIGLFGLGLYALYHLLRPVDPADVMAHIRATPWHSLIGAVLATAVGYAALVGYDVFALHFIGHRLPWRVVGLGGFLGYAFGNTIGVSIVSGGAVRYRIYSAFGLNAFEVAAVSAYIAMALGTGLTLIGLAALAVHPMAASDVLPLSPGLVRWGSLAVLVISVAVIVFISWGNRSLKVWRFDLRLPPPRSLAGQLAVTLIDVVAAAYTLWVLMPAGTPDFASFVAIYAIAMMIGILSHVPGGVGVFETVVIGTLPPEVPVSEAAAALLMFRMIYYILPFVLGFVIVSVNEARMAGGFITRLMGRLPAQSRPVTEALGGVVPSLVGLVTFGFGVYLLMASLIPSVRGDAMADRDVIAALLIEGGTLASAVAGVLLLILSHGLARRVEAAFWLTQAVLAGGLVASLLNGFDVDSALLLGAGLLLLLPFRGAFHRKAKLTEGVFSPAWFALVLGVVLAAAVFFFFVHRTTPYSNDLWTEIAHGANTPRALRAGLVASAILLFFGIYLALRPVRSRPVRAQDPGVLERAAAIVAAAGDPQGCIGLSGDKRFLFSDAGGAFIMYGVQGSTWVALSDPVGRPEEVPDLCWAFIDQAQRANCRPMFYEVGPQHLPVYVDLGMALHKVGEEAVIPLQNFSLSGAAFKSLRATHNRQERDGLRMELLTPPHDAALLAELATVSEAWLGGKTAREKGFSVGRFEPSYLARFPIAVVRRAADGPILAFANVLAPGDGRRVSVDLMRYLPDEASGMMEFLFLTLMEHYRDLGATEFSLGVAPLAGLSERSVGRLWNRFGRLIYRHGGAFYNFAGLRAFKQKFHPDWQPRYIAVPPGLSPTRAMTDVALLIAGGARGLLRK</sequence>
<evidence type="ECO:0000256" key="4">
    <source>
        <dbReference type="ARBA" id="ARBA00021546"/>
    </source>
</evidence>
<feature type="transmembrane region" description="Helical" evidence="14">
    <location>
        <begin position="370"/>
        <end position="392"/>
    </location>
</feature>
<evidence type="ECO:0000256" key="7">
    <source>
        <dbReference type="ARBA" id="ARBA00022692"/>
    </source>
</evidence>
<dbReference type="InterPro" id="IPR051211">
    <property type="entry name" value="PG_lysyltransferase"/>
</dbReference>
<evidence type="ECO:0000256" key="13">
    <source>
        <dbReference type="ARBA" id="ARBA00047540"/>
    </source>
</evidence>
<feature type="transmembrane region" description="Helical" evidence="14">
    <location>
        <begin position="86"/>
        <end position="111"/>
    </location>
</feature>
<evidence type="ECO:0000259" key="15">
    <source>
        <dbReference type="Pfam" id="PF09924"/>
    </source>
</evidence>
<comment type="subcellular location">
    <subcellularLocation>
        <location evidence="1">Cell membrane</location>
        <topology evidence="1">Multi-pass membrane protein</topology>
    </subcellularLocation>
</comment>
<dbReference type="RefSeq" id="WP_108128154.1">
    <property type="nucleotide sequence ID" value="NZ_QBKP01000003.1"/>
</dbReference>
<feature type="transmembrane region" description="Helical" evidence="14">
    <location>
        <begin position="131"/>
        <end position="154"/>
    </location>
</feature>
<feature type="transmembrane region" description="Helical" evidence="14">
    <location>
        <begin position="404"/>
        <end position="422"/>
    </location>
</feature>
<organism evidence="16 17">
    <name type="scientific">Gemmobacter caeni</name>
    <dbReference type="NCBI Taxonomy" id="589035"/>
    <lineage>
        <taxon>Bacteria</taxon>
        <taxon>Pseudomonadati</taxon>
        <taxon>Pseudomonadota</taxon>
        <taxon>Alphaproteobacteria</taxon>
        <taxon>Rhodobacterales</taxon>
        <taxon>Paracoccaceae</taxon>
        <taxon>Gemmobacter</taxon>
    </lineage>
</organism>
<dbReference type="OrthoDB" id="145485at2"/>
<keyword evidence="9" id="KW-0443">Lipid metabolism</keyword>
<keyword evidence="7 14" id="KW-0812">Transmembrane</keyword>
<evidence type="ECO:0000256" key="12">
    <source>
        <dbReference type="ARBA" id="ARBA00031899"/>
    </source>
</evidence>
<evidence type="ECO:0000256" key="14">
    <source>
        <dbReference type="SAM" id="Phobius"/>
    </source>
</evidence>
<evidence type="ECO:0000256" key="1">
    <source>
        <dbReference type="ARBA" id="ARBA00004651"/>
    </source>
</evidence>
<feature type="transmembrane region" description="Helical" evidence="14">
    <location>
        <begin position="328"/>
        <end position="350"/>
    </location>
</feature>
<feature type="domain" description="Phosphatidylglycerol lysyltransferase C-terminal" evidence="15">
    <location>
        <begin position="547"/>
        <end position="836"/>
    </location>
</feature>
<dbReference type="Pfam" id="PF03706">
    <property type="entry name" value="LPG_synthase_TM"/>
    <property type="match status" value="1"/>
</dbReference>
<dbReference type="PANTHER" id="PTHR34697">
    <property type="entry name" value="PHOSPHATIDYLGLYCEROL LYSYLTRANSFERASE"/>
    <property type="match status" value="1"/>
</dbReference>
<evidence type="ECO:0000256" key="6">
    <source>
        <dbReference type="ARBA" id="ARBA00022679"/>
    </source>
</evidence>
<evidence type="ECO:0000256" key="10">
    <source>
        <dbReference type="ARBA" id="ARBA00023136"/>
    </source>
</evidence>
<evidence type="ECO:0000256" key="5">
    <source>
        <dbReference type="ARBA" id="ARBA00022475"/>
    </source>
</evidence>
<feature type="transmembrane region" description="Helical" evidence="14">
    <location>
        <begin position="458"/>
        <end position="479"/>
    </location>
</feature>
<dbReference type="GO" id="GO:0005886">
    <property type="term" value="C:plasma membrane"/>
    <property type="evidence" value="ECO:0007669"/>
    <property type="project" value="UniProtKB-SubCell"/>
</dbReference>
<keyword evidence="11" id="KW-0046">Antibiotic resistance</keyword>
<dbReference type="GO" id="GO:0055091">
    <property type="term" value="P:phospholipid homeostasis"/>
    <property type="evidence" value="ECO:0007669"/>
    <property type="project" value="TreeGrafter"/>
</dbReference>
<evidence type="ECO:0000256" key="3">
    <source>
        <dbReference type="ARBA" id="ARBA00012014"/>
    </source>
</evidence>
<feature type="transmembrane region" description="Helical" evidence="14">
    <location>
        <begin position="207"/>
        <end position="228"/>
    </location>
</feature>
<dbReference type="InterPro" id="IPR016181">
    <property type="entry name" value="Acyl_CoA_acyltransferase"/>
</dbReference>
<evidence type="ECO:0000313" key="16">
    <source>
        <dbReference type="EMBL" id="PTX51600.1"/>
    </source>
</evidence>
<evidence type="ECO:0000313" key="17">
    <source>
        <dbReference type="Proteomes" id="UP000244224"/>
    </source>
</evidence>
<name>A0A2T6B6A3_9RHOB</name>
<gene>
    <name evidence="16" type="ORF">C8N34_103101</name>
</gene>
<dbReference type="GO" id="GO:0050071">
    <property type="term" value="F:phosphatidylglycerol lysyltransferase activity"/>
    <property type="evidence" value="ECO:0007669"/>
    <property type="project" value="UniProtKB-EC"/>
</dbReference>
<comment type="similarity">
    <text evidence="2">Belongs to the LPG synthase family.</text>
</comment>
<dbReference type="EMBL" id="QBKP01000003">
    <property type="protein sequence ID" value="PTX51600.1"/>
    <property type="molecule type" value="Genomic_DNA"/>
</dbReference>
<dbReference type="InterPro" id="IPR024320">
    <property type="entry name" value="LPG_synthase_C"/>
</dbReference>
<keyword evidence="5" id="KW-1003">Cell membrane</keyword>
<reference evidence="16 17" key="1">
    <citation type="submission" date="2018-04" db="EMBL/GenBank/DDBJ databases">
        <title>Genomic Encyclopedia of Archaeal and Bacterial Type Strains, Phase II (KMG-II): from individual species to whole genera.</title>
        <authorList>
            <person name="Goeker M."/>
        </authorList>
    </citation>
    <scope>NUCLEOTIDE SEQUENCE [LARGE SCALE GENOMIC DNA]</scope>
    <source>
        <strain evidence="16 17">DSM 21823</strain>
    </source>
</reference>
<evidence type="ECO:0000256" key="8">
    <source>
        <dbReference type="ARBA" id="ARBA00022989"/>
    </source>
</evidence>
<dbReference type="GO" id="GO:0046677">
    <property type="term" value="P:response to antibiotic"/>
    <property type="evidence" value="ECO:0007669"/>
    <property type="project" value="UniProtKB-KW"/>
</dbReference>
<proteinExistence type="inferred from homology"/>
<feature type="transmembrane region" description="Helical" evidence="14">
    <location>
        <begin position="240"/>
        <end position="268"/>
    </location>
</feature>
<dbReference type="EC" id="2.3.2.3" evidence="3"/>
<dbReference type="InterPro" id="IPR022791">
    <property type="entry name" value="L-PG_synthase/AglD"/>
</dbReference>
<keyword evidence="8 14" id="KW-1133">Transmembrane helix</keyword>
<dbReference type="GO" id="GO:0006629">
    <property type="term" value="P:lipid metabolic process"/>
    <property type="evidence" value="ECO:0007669"/>
    <property type="project" value="UniProtKB-KW"/>
</dbReference>
<feature type="transmembrane region" description="Helical" evidence="14">
    <location>
        <begin position="53"/>
        <end position="74"/>
    </location>
</feature>
<dbReference type="AlphaFoldDB" id="A0A2T6B6A3"/>
<comment type="caution">
    <text evidence="16">The sequence shown here is derived from an EMBL/GenBank/DDBJ whole genome shotgun (WGS) entry which is preliminary data.</text>
</comment>
<comment type="catalytic activity">
    <reaction evidence="13">
        <text>L-lysyl-tRNA(Lys) + a 1,2-diacyl-sn-glycero-3-phospho-(1'-sn-glycerol) = a 1,2-diacyl-sn-glycero-3-phospho-1'-(3'-O-L-lysyl)-sn-glycerol + tRNA(Lys)</text>
        <dbReference type="Rhea" id="RHEA:10668"/>
        <dbReference type="Rhea" id="RHEA-COMP:9696"/>
        <dbReference type="Rhea" id="RHEA-COMP:9697"/>
        <dbReference type="ChEBI" id="CHEBI:64716"/>
        <dbReference type="ChEBI" id="CHEBI:75792"/>
        <dbReference type="ChEBI" id="CHEBI:78442"/>
        <dbReference type="ChEBI" id="CHEBI:78529"/>
        <dbReference type="EC" id="2.3.2.3"/>
    </reaction>
</comment>
<feature type="transmembrane region" description="Helical" evidence="14">
    <location>
        <begin position="12"/>
        <end position="33"/>
    </location>
</feature>
<keyword evidence="10 14" id="KW-0472">Membrane</keyword>
<evidence type="ECO:0000256" key="9">
    <source>
        <dbReference type="ARBA" id="ARBA00023098"/>
    </source>
</evidence>
<evidence type="ECO:0000256" key="2">
    <source>
        <dbReference type="ARBA" id="ARBA00008627"/>
    </source>
</evidence>
<feature type="transmembrane region" description="Helical" evidence="14">
    <location>
        <begin position="428"/>
        <end position="446"/>
    </location>
</feature>
<dbReference type="NCBIfam" id="NF033480">
    <property type="entry name" value="bifunc_MprF"/>
    <property type="match status" value="1"/>
</dbReference>
<feature type="transmembrane region" description="Helical" evidence="14">
    <location>
        <begin position="288"/>
        <end position="307"/>
    </location>
</feature>
<dbReference type="Pfam" id="PF09924">
    <property type="entry name" value="LPG_synthase_C"/>
    <property type="match status" value="1"/>
</dbReference>
<keyword evidence="17" id="KW-1185">Reference proteome</keyword>
<accession>A0A2T6B6A3</accession>
<dbReference type="Proteomes" id="UP000244224">
    <property type="component" value="Unassembled WGS sequence"/>
</dbReference>
<feature type="transmembrane region" description="Helical" evidence="14">
    <location>
        <begin position="166"/>
        <end position="187"/>
    </location>
</feature>
<protein>
    <recommendedName>
        <fullName evidence="4">Phosphatidylglycerol lysyltransferase</fullName>
        <ecNumber evidence="3">2.3.2.3</ecNumber>
    </recommendedName>
    <alternativeName>
        <fullName evidence="12">Lysylphosphatidylglycerol synthase</fullName>
    </alternativeName>
</protein>
<keyword evidence="6 16" id="KW-0808">Transferase</keyword>